<gene>
    <name evidence="2" type="ORF">B4N89_20595</name>
</gene>
<organism evidence="2 3">
    <name type="scientific">Embleya scabrispora</name>
    <dbReference type="NCBI Taxonomy" id="159449"/>
    <lineage>
        <taxon>Bacteria</taxon>
        <taxon>Bacillati</taxon>
        <taxon>Actinomycetota</taxon>
        <taxon>Actinomycetes</taxon>
        <taxon>Kitasatosporales</taxon>
        <taxon>Streptomycetaceae</taxon>
        <taxon>Embleya</taxon>
    </lineage>
</organism>
<feature type="region of interest" description="Disordered" evidence="1">
    <location>
        <begin position="495"/>
        <end position="521"/>
    </location>
</feature>
<comment type="caution">
    <text evidence="2">The sequence shown here is derived from an EMBL/GenBank/DDBJ whole genome shotgun (WGS) entry which is preliminary data.</text>
</comment>
<proteinExistence type="predicted"/>
<dbReference type="Proteomes" id="UP000190037">
    <property type="component" value="Unassembled WGS sequence"/>
</dbReference>
<sequence>MPLPEGGNMPWPPRYLKPALTDMHIWDTWWAGDPDRLTSLYGGGVTSGFDPKRGQYAGGLVGRLSRWWWGQPTPAGEERSHIHVPIAGDICAMSARLLFAEPPKITAADRGTQDQLTEYLDDRAHARLKNAAEVSAMLGGVYLRTVHDTDISDRPWIDTVHADRAVPEFTWGMLRAVTFWRIMAEDDGQVWRHLERHEPGWVMHGLYQGTRDQLGMPVPLEDMPALAGLAREVDSEGRIATNIKGLGPTYVANRMSRRWRSMPGLEHLGRSDLDGVVSLMDNLDEAYGSWMRDIRLAKGRVHVPESMLDSNGPGRGSRFDVDREVYATLNALQRPGNSLTLAVTQFAIRAAEHKATVDDLVERILTSAGYSTQTFGASDQVAITATEVDSKERLTGLTKADKVLTWRPELSHALGNWLATYREVFGAKVSTEPPAVAFADGIREDMLTLANTVDALRRAQAASTQTLVEIVHPDWDPSQVSAEVARILAETGMATEDPTAFGADELPPGDDFGQESDPIEG</sequence>
<dbReference type="STRING" id="159449.B4N89_20595"/>
<dbReference type="EMBL" id="MWQN01000001">
    <property type="protein sequence ID" value="OPC83014.1"/>
    <property type="molecule type" value="Genomic_DNA"/>
</dbReference>
<evidence type="ECO:0000313" key="2">
    <source>
        <dbReference type="EMBL" id="OPC83014.1"/>
    </source>
</evidence>
<protein>
    <submittedName>
        <fullName evidence="2">Capsid protein</fullName>
    </submittedName>
</protein>
<accession>A0A1T3P1Y8</accession>
<evidence type="ECO:0000313" key="3">
    <source>
        <dbReference type="Proteomes" id="UP000190037"/>
    </source>
</evidence>
<feature type="compositionally biased region" description="Acidic residues" evidence="1">
    <location>
        <begin position="512"/>
        <end position="521"/>
    </location>
</feature>
<dbReference type="RefSeq" id="WP_078977313.1">
    <property type="nucleotide sequence ID" value="NZ_MWQN01000001.1"/>
</dbReference>
<reference evidence="2 3" key="1">
    <citation type="submission" date="2017-03" db="EMBL/GenBank/DDBJ databases">
        <title>Draft genome sequence of Streptomyces scabrisporus NF3, endophyte isolated from Amphipterygium adstringens.</title>
        <authorList>
            <person name="Vazquez M."/>
            <person name="Ceapa C.D."/>
            <person name="Rodriguez Luna D."/>
            <person name="Sanchez Esquivel S."/>
        </authorList>
    </citation>
    <scope>NUCLEOTIDE SEQUENCE [LARGE SCALE GENOMIC DNA]</scope>
    <source>
        <strain evidence="2 3">NF3</strain>
    </source>
</reference>
<keyword evidence="3" id="KW-1185">Reference proteome</keyword>
<evidence type="ECO:0000256" key="1">
    <source>
        <dbReference type="SAM" id="MobiDB-lite"/>
    </source>
</evidence>
<name>A0A1T3P1Y8_9ACTN</name>
<dbReference type="AlphaFoldDB" id="A0A1T3P1Y8"/>